<dbReference type="GO" id="GO:0005737">
    <property type="term" value="C:cytoplasm"/>
    <property type="evidence" value="ECO:0007669"/>
    <property type="project" value="TreeGrafter"/>
</dbReference>
<dbReference type="GO" id="GO:0004197">
    <property type="term" value="F:cysteine-type endopeptidase activity"/>
    <property type="evidence" value="ECO:0007669"/>
    <property type="project" value="InterPro"/>
</dbReference>
<evidence type="ECO:0000259" key="2">
    <source>
        <dbReference type="Pfam" id="PF00656"/>
    </source>
</evidence>
<accession>A0A8H4QWX6</accession>
<comment type="similarity">
    <text evidence="1">Belongs to the peptidase C14B family.</text>
</comment>
<dbReference type="PANTHER" id="PTHR48104">
    <property type="entry name" value="METACASPASE-4"/>
    <property type="match status" value="1"/>
</dbReference>
<evidence type="ECO:0000313" key="3">
    <source>
        <dbReference type="EMBL" id="KAF4618947.1"/>
    </source>
</evidence>
<gene>
    <name evidence="3" type="ORF">D9613_009841</name>
</gene>
<dbReference type="Pfam" id="PF00656">
    <property type="entry name" value="Peptidase_C14"/>
    <property type="match status" value="1"/>
</dbReference>
<dbReference type="GO" id="GO:0006508">
    <property type="term" value="P:proteolysis"/>
    <property type="evidence" value="ECO:0007669"/>
    <property type="project" value="InterPro"/>
</dbReference>
<dbReference type="Gene3D" id="3.40.50.12660">
    <property type="match status" value="1"/>
</dbReference>
<sequence>MQNEGNTTARKRFRVLRAVIRVAMHFVVRPQITFKSTQPLRNQHKRALLIGINYSNIPLWRLRGPQADVEIIKRLLIDLYGYDQGNVVVLWDKAGTPPHLLPTKENIMREIDALAASGAKHNFFMCKSHRFIAPPSEWLIIYIVCGHSYQREEDKTLAKPVEDDGMEEYIIPSNALIADNLNGSAILEDYIITDKVLKKRLVKPMKAGCQLITLFDACHSGTLLNLRHYRCNEFEGIWNRTRIACREALNYIDGTTAMKNENARRNGIEPRKPSALPTLPIRRDSIELHRPRSQFPPPARQSTIQVTESNIFPTPPRGLIQKPPSQMTADSSCLESNLAALKWIKNTCRKIIKGGTSNHCSGFCPRNPMRDRPQVFCFSACADSQMTFEGSKSGSMAQTIAEHLRKNPTPTARELMTAIKFGITVKRSDALKQQRQRRRSKQCRLAWTPNAFYKWHKKCSDEHDKNLEKFLESHCDPQLSTRYPLNLNAQIKI</sequence>
<organism evidence="3 4">
    <name type="scientific">Agrocybe pediades</name>
    <dbReference type="NCBI Taxonomy" id="84607"/>
    <lineage>
        <taxon>Eukaryota</taxon>
        <taxon>Fungi</taxon>
        <taxon>Dikarya</taxon>
        <taxon>Basidiomycota</taxon>
        <taxon>Agaricomycotina</taxon>
        <taxon>Agaricomycetes</taxon>
        <taxon>Agaricomycetidae</taxon>
        <taxon>Agaricales</taxon>
        <taxon>Agaricineae</taxon>
        <taxon>Strophariaceae</taxon>
        <taxon>Agrocybe</taxon>
    </lineage>
</organism>
<evidence type="ECO:0000256" key="1">
    <source>
        <dbReference type="ARBA" id="ARBA00009005"/>
    </source>
</evidence>
<dbReference type="PANTHER" id="PTHR48104:SF30">
    <property type="entry name" value="METACASPASE-1"/>
    <property type="match status" value="1"/>
</dbReference>
<dbReference type="InterPro" id="IPR011600">
    <property type="entry name" value="Pept_C14_caspase"/>
</dbReference>
<name>A0A8H4QWX6_9AGAR</name>
<dbReference type="AlphaFoldDB" id="A0A8H4QWX6"/>
<protein>
    <recommendedName>
        <fullName evidence="2">Peptidase C14 caspase domain-containing protein</fullName>
    </recommendedName>
</protein>
<evidence type="ECO:0000313" key="4">
    <source>
        <dbReference type="Proteomes" id="UP000521872"/>
    </source>
</evidence>
<keyword evidence="4" id="KW-1185">Reference proteome</keyword>
<proteinExistence type="inferred from homology"/>
<dbReference type="InterPro" id="IPR050452">
    <property type="entry name" value="Metacaspase"/>
</dbReference>
<dbReference type="EMBL" id="JAACJL010000017">
    <property type="protein sequence ID" value="KAF4618947.1"/>
    <property type="molecule type" value="Genomic_DNA"/>
</dbReference>
<feature type="domain" description="Peptidase C14 caspase" evidence="2">
    <location>
        <begin position="45"/>
        <end position="436"/>
    </location>
</feature>
<dbReference type="Proteomes" id="UP000521872">
    <property type="component" value="Unassembled WGS sequence"/>
</dbReference>
<comment type="caution">
    <text evidence="3">The sequence shown here is derived from an EMBL/GenBank/DDBJ whole genome shotgun (WGS) entry which is preliminary data.</text>
</comment>
<reference evidence="3 4" key="1">
    <citation type="submission" date="2019-12" db="EMBL/GenBank/DDBJ databases">
        <authorList>
            <person name="Floudas D."/>
            <person name="Bentzer J."/>
            <person name="Ahren D."/>
            <person name="Johansson T."/>
            <person name="Persson P."/>
            <person name="Tunlid A."/>
        </authorList>
    </citation>
    <scope>NUCLEOTIDE SEQUENCE [LARGE SCALE GENOMIC DNA]</scope>
    <source>
        <strain evidence="3 4">CBS 102.39</strain>
    </source>
</reference>